<reference evidence="2" key="2">
    <citation type="submission" date="2020-09" db="EMBL/GenBank/DDBJ databases">
        <authorList>
            <person name="Sun Q."/>
            <person name="Ohkuma M."/>
        </authorList>
    </citation>
    <scope>NUCLEOTIDE SEQUENCE</scope>
    <source>
        <strain evidence="2">JCM 13919</strain>
    </source>
</reference>
<dbReference type="Proteomes" id="UP000630149">
    <property type="component" value="Unassembled WGS sequence"/>
</dbReference>
<feature type="signal peptide" evidence="1">
    <location>
        <begin position="1"/>
        <end position="20"/>
    </location>
</feature>
<gene>
    <name evidence="2" type="ORF">GCM10007966_19560</name>
</gene>
<dbReference type="NCBIfam" id="TIGR02743">
    <property type="entry name" value="TraW"/>
    <property type="match status" value="1"/>
</dbReference>
<evidence type="ECO:0000256" key="1">
    <source>
        <dbReference type="SAM" id="SignalP"/>
    </source>
</evidence>
<dbReference type="EMBL" id="BMOB01000009">
    <property type="protein sequence ID" value="GGI90943.1"/>
    <property type="molecule type" value="Genomic_DNA"/>
</dbReference>
<keyword evidence="3" id="KW-1185">Reference proteome</keyword>
<protein>
    <recommendedName>
        <fullName evidence="4">Type-F conjugative transfer system protein TraW</fullName>
    </recommendedName>
</protein>
<evidence type="ECO:0008006" key="4">
    <source>
        <dbReference type="Google" id="ProtNLM"/>
    </source>
</evidence>
<evidence type="ECO:0000313" key="3">
    <source>
        <dbReference type="Proteomes" id="UP000630149"/>
    </source>
</evidence>
<dbReference type="InterPro" id="IPR014114">
    <property type="entry name" value="TraW"/>
</dbReference>
<proteinExistence type="predicted"/>
<organism evidence="2 3">
    <name type="scientific">Legionella impletisoli</name>
    <dbReference type="NCBI Taxonomy" id="343510"/>
    <lineage>
        <taxon>Bacteria</taxon>
        <taxon>Pseudomonadati</taxon>
        <taxon>Pseudomonadota</taxon>
        <taxon>Gammaproteobacteria</taxon>
        <taxon>Legionellales</taxon>
        <taxon>Legionellaceae</taxon>
        <taxon>Legionella</taxon>
    </lineage>
</organism>
<feature type="chain" id="PRO_5036689757" description="Type-F conjugative transfer system protein TraW" evidence="1">
    <location>
        <begin position="21"/>
        <end position="204"/>
    </location>
</feature>
<accession>A0A917K0C5</accession>
<evidence type="ECO:0000313" key="2">
    <source>
        <dbReference type="EMBL" id="GGI90943.1"/>
    </source>
</evidence>
<keyword evidence="1" id="KW-0732">Signal</keyword>
<comment type="caution">
    <text evidence="2">The sequence shown here is derived from an EMBL/GenBank/DDBJ whole genome shotgun (WGS) entry which is preliminary data.</text>
</comment>
<sequence>MPRKSLIFLIFIFTSSLVNARTIASYGGIYPVEEIDIREVIFKRLNDMDKSGELMNYQERASNHVKEQIERPEPLGLSTTLNPKTYYVSPTVTVNHDIYNADGVLIAQKGTAINPFEKIRFKKALMFFDADDEKQVVWVKEHYSNYPHVKFILTGGSVLEASKLFGRVYFDWQGALTRKLHIKHVPSVVEQKGLQWQIMEGRVA</sequence>
<name>A0A917K0C5_9GAMM</name>
<dbReference type="OrthoDB" id="7171737at2"/>
<dbReference type="AlphaFoldDB" id="A0A917K0C5"/>
<reference evidence="2" key="1">
    <citation type="journal article" date="2014" name="Int. J. Syst. Evol. Microbiol.">
        <title>Complete genome sequence of Corynebacterium casei LMG S-19264T (=DSM 44701T), isolated from a smear-ripened cheese.</title>
        <authorList>
            <consortium name="US DOE Joint Genome Institute (JGI-PGF)"/>
            <person name="Walter F."/>
            <person name="Albersmeier A."/>
            <person name="Kalinowski J."/>
            <person name="Ruckert C."/>
        </authorList>
    </citation>
    <scope>NUCLEOTIDE SEQUENCE</scope>
    <source>
        <strain evidence="2">JCM 13919</strain>
    </source>
</reference>
<dbReference type="RefSeq" id="WP_131777184.1">
    <property type="nucleotide sequence ID" value="NZ_BMOB01000009.1"/>
</dbReference>